<keyword evidence="1" id="KW-0812">Transmembrane</keyword>
<keyword evidence="1" id="KW-1133">Transmembrane helix</keyword>
<protein>
    <submittedName>
        <fullName evidence="2 3">Uncharacterized protein</fullName>
    </submittedName>
</protein>
<reference evidence="2" key="2">
    <citation type="submission" date="2020-01" db="EMBL/GenBank/DDBJ databases">
        <authorList>
            <person name="Korhonen P.K.K."/>
            <person name="Guangxu M.G."/>
            <person name="Wang T.W."/>
            <person name="Stroehlein A.J.S."/>
            <person name="Young N.D."/>
            <person name="Ang C.-S.A."/>
            <person name="Fernando D.W.F."/>
            <person name="Lu H.L."/>
            <person name="Taylor S.T."/>
            <person name="Ehtesham M.E.M."/>
            <person name="Najaraj S.H.N."/>
            <person name="Harsha G.H.G."/>
            <person name="Madugundu A.M."/>
            <person name="Renuse S.R."/>
            <person name="Holt D.H."/>
            <person name="Pandey A.P."/>
            <person name="Papenfuss A.P."/>
            <person name="Gasser R.B.G."/>
            <person name="Fischer K.F."/>
        </authorList>
    </citation>
    <scope>NUCLEOTIDE SEQUENCE</scope>
    <source>
        <strain evidence="2">SSS_KF_BRIS2020</strain>
    </source>
</reference>
<reference evidence="4" key="1">
    <citation type="journal article" date="2020" name="PLoS Negl. Trop. Dis.">
        <title>High-quality nuclear genome for Sarcoptes scabiei-A critical resource for a neglected parasite.</title>
        <authorList>
            <person name="Korhonen P.K."/>
            <person name="Gasser R.B."/>
            <person name="Ma G."/>
            <person name="Wang T."/>
            <person name="Stroehlein A.J."/>
            <person name="Young N.D."/>
            <person name="Ang C.S."/>
            <person name="Fernando D.D."/>
            <person name="Lu H.C."/>
            <person name="Taylor S."/>
            <person name="Reynolds S.L."/>
            <person name="Mofiz E."/>
            <person name="Najaraj S.H."/>
            <person name="Gowda H."/>
            <person name="Madugundu A."/>
            <person name="Renuse S."/>
            <person name="Holt D."/>
            <person name="Pandey A."/>
            <person name="Papenfuss A.T."/>
            <person name="Fischer K."/>
        </authorList>
    </citation>
    <scope>NUCLEOTIDE SEQUENCE [LARGE SCALE GENOMIC DNA]</scope>
</reference>
<proteinExistence type="predicted"/>
<feature type="transmembrane region" description="Helical" evidence="1">
    <location>
        <begin position="167"/>
        <end position="187"/>
    </location>
</feature>
<evidence type="ECO:0000313" key="2">
    <source>
        <dbReference type="EMBL" id="KAF7495073.1"/>
    </source>
</evidence>
<dbReference type="OrthoDB" id="10672784at2759"/>
<sequence length="358" mass="42112">MDYSLEDVMDIVFKKFGLSFRNNKSLFSMFILSMFYLEFFVGLHTLYKISLSESKCQFMEMGCLSTPKYRLQINSTVRLFRILTFMMLNDYFISKHSWLRLADQQFLVLRDAKLIVPLKSISVFIKKAHRIALIASIAYDVVASKFISNDIGIETFLIYLSIFFHTYLSGCFFVQCYAINFIIVRLFRRYNGLVKSEINKFASLRPETVRLFWPLYLTILNLDVFRKRFYVVLMSCLFGIAIQIYWLIFFTETGFTNKIAFAFFFMSIISFIVYFSYSFGECDILSKILAKMVYKLINVDHLPSIAQIQYYRKMKVYEMLACSLQPFGVKIFGNLINTGTIIKFITAFFSITTLLFRM</sequence>
<feature type="transmembrane region" description="Helical" evidence="1">
    <location>
        <begin position="260"/>
        <end position="280"/>
    </location>
</feature>
<organism evidence="2">
    <name type="scientific">Sarcoptes scabiei</name>
    <name type="common">Itch mite</name>
    <name type="synonym">Acarus scabiei</name>
    <dbReference type="NCBI Taxonomy" id="52283"/>
    <lineage>
        <taxon>Eukaryota</taxon>
        <taxon>Metazoa</taxon>
        <taxon>Ecdysozoa</taxon>
        <taxon>Arthropoda</taxon>
        <taxon>Chelicerata</taxon>
        <taxon>Arachnida</taxon>
        <taxon>Acari</taxon>
        <taxon>Acariformes</taxon>
        <taxon>Sarcoptiformes</taxon>
        <taxon>Astigmata</taxon>
        <taxon>Psoroptidia</taxon>
        <taxon>Sarcoptoidea</taxon>
        <taxon>Sarcoptidae</taxon>
        <taxon>Sarcoptinae</taxon>
        <taxon>Sarcoptes</taxon>
    </lineage>
</organism>
<feature type="transmembrane region" description="Helical" evidence="1">
    <location>
        <begin position="128"/>
        <end position="147"/>
    </location>
</feature>
<feature type="transmembrane region" description="Helical" evidence="1">
    <location>
        <begin position="229"/>
        <end position="248"/>
    </location>
</feature>
<dbReference type="EMBL" id="WVUK01000050">
    <property type="protein sequence ID" value="KAF7495073.1"/>
    <property type="molecule type" value="Genomic_DNA"/>
</dbReference>
<accession>A0A834VIJ5</accession>
<evidence type="ECO:0000313" key="4">
    <source>
        <dbReference type="Proteomes" id="UP000070412"/>
    </source>
</evidence>
<feature type="transmembrane region" description="Helical" evidence="1">
    <location>
        <begin position="26"/>
        <end position="47"/>
    </location>
</feature>
<evidence type="ECO:0000256" key="1">
    <source>
        <dbReference type="SAM" id="Phobius"/>
    </source>
</evidence>
<dbReference type="AlphaFoldDB" id="A0A834VIJ5"/>
<dbReference type="EnsemblMetazoa" id="SSS_4811s_mrna">
    <property type="protein sequence ID" value="KAF7495073.1"/>
    <property type="gene ID" value="SSS_4811"/>
</dbReference>
<dbReference type="Proteomes" id="UP000070412">
    <property type="component" value="Unassembled WGS sequence"/>
</dbReference>
<name>A0A834VIJ5_SARSC</name>
<gene>
    <name evidence="2" type="ORF">SSS_4811</name>
</gene>
<keyword evidence="4" id="KW-1185">Reference proteome</keyword>
<evidence type="ECO:0000313" key="3">
    <source>
        <dbReference type="EnsemblMetazoa" id="KAF7495073.1"/>
    </source>
</evidence>
<feature type="transmembrane region" description="Helical" evidence="1">
    <location>
        <begin position="331"/>
        <end position="356"/>
    </location>
</feature>
<keyword evidence="1" id="KW-0472">Membrane</keyword>
<reference evidence="3" key="3">
    <citation type="submission" date="2022-06" db="UniProtKB">
        <authorList>
            <consortium name="EnsemblMetazoa"/>
        </authorList>
    </citation>
    <scope>IDENTIFICATION</scope>
</reference>